<dbReference type="EMBL" id="FNJB01000009">
    <property type="protein sequence ID" value="SDP51253.1"/>
    <property type="molecule type" value="Genomic_DNA"/>
</dbReference>
<proteinExistence type="predicted"/>
<keyword evidence="1" id="KW-0489">Methyltransferase</keyword>
<keyword evidence="2" id="KW-1185">Reference proteome</keyword>
<evidence type="ECO:0000313" key="2">
    <source>
        <dbReference type="Proteomes" id="UP000199651"/>
    </source>
</evidence>
<dbReference type="OrthoDB" id="9805171at2"/>
<dbReference type="GO" id="GO:0032259">
    <property type="term" value="P:methylation"/>
    <property type="evidence" value="ECO:0007669"/>
    <property type="project" value="UniProtKB-KW"/>
</dbReference>
<dbReference type="Pfam" id="PF13489">
    <property type="entry name" value="Methyltransf_23"/>
    <property type="match status" value="1"/>
</dbReference>
<dbReference type="Gene3D" id="3.40.50.150">
    <property type="entry name" value="Vaccinia Virus protein VP39"/>
    <property type="match status" value="1"/>
</dbReference>
<protein>
    <submittedName>
        <fullName evidence="1">Methyltransferase domain-containing protein</fullName>
    </submittedName>
</protein>
<dbReference type="STRING" id="504798.SAMN05421871_1112"/>
<name>A0A1H0TB11_9PSEU</name>
<evidence type="ECO:0000313" key="1">
    <source>
        <dbReference type="EMBL" id="SDP51253.1"/>
    </source>
</evidence>
<dbReference type="SUPFAM" id="SSF53335">
    <property type="entry name" value="S-adenosyl-L-methionine-dependent methyltransferases"/>
    <property type="match status" value="1"/>
</dbReference>
<dbReference type="GO" id="GO:0008168">
    <property type="term" value="F:methyltransferase activity"/>
    <property type="evidence" value="ECO:0007669"/>
    <property type="project" value="UniProtKB-KW"/>
</dbReference>
<dbReference type="AlphaFoldDB" id="A0A1H0TB11"/>
<accession>A0A1H0TB11</accession>
<gene>
    <name evidence="1" type="ORF">SAMN05192558_109373</name>
</gene>
<dbReference type="RefSeq" id="WP_091380500.1">
    <property type="nucleotide sequence ID" value="NZ_FNDV01000011.1"/>
</dbReference>
<organism evidence="1 2">
    <name type="scientific">Actinokineospora alba</name>
    <dbReference type="NCBI Taxonomy" id="504798"/>
    <lineage>
        <taxon>Bacteria</taxon>
        <taxon>Bacillati</taxon>
        <taxon>Actinomycetota</taxon>
        <taxon>Actinomycetes</taxon>
        <taxon>Pseudonocardiales</taxon>
        <taxon>Pseudonocardiaceae</taxon>
        <taxon>Actinokineospora</taxon>
    </lineage>
</organism>
<keyword evidence="1" id="KW-0808">Transferase</keyword>
<dbReference type="InterPro" id="IPR029063">
    <property type="entry name" value="SAM-dependent_MTases_sf"/>
</dbReference>
<dbReference type="Proteomes" id="UP000199651">
    <property type="component" value="Unassembled WGS sequence"/>
</dbReference>
<reference evidence="2" key="1">
    <citation type="submission" date="2016-10" db="EMBL/GenBank/DDBJ databases">
        <authorList>
            <person name="Varghese N."/>
            <person name="Submissions S."/>
        </authorList>
    </citation>
    <scope>NUCLEOTIDE SEQUENCE [LARGE SCALE GENOMIC DNA]</scope>
    <source>
        <strain evidence="2">IBRC-M 10655</strain>
    </source>
</reference>
<sequence length="255" mass="28580">MIYVNEASEPLKESPLSRLPVRRPVDRYTYVVEQCRGQRVLDLGAYDETEVDREQHASWRWLHAEIAGVAKEVLGVDASPKLKDTGGVETSCGTTIRYGTVENLDAILEEFRPDIIVAGELIEHTQDTLGWLSRIAALHPGIRLVATTPNTTSLINMLMTLFSRENAHPDHIQVYSFRTLATLASRVPVNDMKIVPYYYDPHLFYSRLPRFMAPLVTAIHVLFLKPMQFLFPLSAFGLILDGVLGDASGEQAKDA</sequence>